<accession>A0A1W6LCX4</accession>
<keyword evidence="2" id="KW-1185">Reference proteome</keyword>
<name>A0A1W6LCX4_9BURK</name>
<protein>
    <submittedName>
        <fullName evidence="1">Uncharacterized protein</fullName>
    </submittedName>
</protein>
<dbReference type="AlphaFoldDB" id="A0A1W6LCX4"/>
<dbReference type="KEGG" id="rgu:A4W93_20620"/>
<reference evidence="1 2" key="1">
    <citation type="submission" date="2016-04" db="EMBL/GenBank/DDBJ databases">
        <title>Complete genome sequence of natural rubber-degrading, novel Gram-negative bacterium, Rhizobacter gummiphilus strain NS21.</title>
        <authorList>
            <person name="Tabata M."/>
            <person name="Kasai D."/>
            <person name="Fukuda M."/>
        </authorList>
    </citation>
    <scope>NUCLEOTIDE SEQUENCE [LARGE SCALE GENOMIC DNA]</scope>
    <source>
        <strain evidence="1 2">NS21</strain>
    </source>
</reference>
<organism evidence="1 2">
    <name type="scientific">Piscinibacter gummiphilus</name>
    <dbReference type="NCBI Taxonomy" id="946333"/>
    <lineage>
        <taxon>Bacteria</taxon>
        <taxon>Pseudomonadati</taxon>
        <taxon>Pseudomonadota</taxon>
        <taxon>Betaproteobacteria</taxon>
        <taxon>Burkholderiales</taxon>
        <taxon>Sphaerotilaceae</taxon>
        <taxon>Piscinibacter</taxon>
    </lineage>
</organism>
<evidence type="ECO:0000313" key="1">
    <source>
        <dbReference type="EMBL" id="ARN22110.1"/>
    </source>
</evidence>
<dbReference type="OrthoDB" id="9155176at2"/>
<dbReference type="RefSeq" id="WP_085752408.1">
    <property type="nucleotide sequence ID" value="NZ_BSPR01000006.1"/>
</dbReference>
<evidence type="ECO:0000313" key="2">
    <source>
        <dbReference type="Proteomes" id="UP000193427"/>
    </source>
</evidence>
<gene>
    <name evidence="1" type="ORF">A4W93_20620</name>
</gene>
<dbReference type="EMBL" id="CP015118">
    <property type="protein sequence ID" value="ARN22110.1"/>
    <property type="molecule type" value="Genomic_DNA"/>
</dbReference>
<dbReference type="Proteomes" id="UP000193427">
    <property type="component" value="Chromosome"/>
</dbReference>
<proteinExistence type="predicted"/>
<sequence>MTRIAKTAHEIHDEVARLVHEIPAVVEDGEAVEVGFPVHLIDPPGEGPNWTIDHVGNGHAYLASIRAVIAQAQSQWDLTP</sequence>